<dbReference type="Proteomes" id="UP001611383">
    <property type="component" value="Chromosome"/>
</dbReference>
<sequence length="628" mass="70419">MMRIEKMGNRDVMGANPSRIPNAMPRVLCLLLSLLLTLPVSVEASEAPEPEKAGEFKPVVAVLYFDNNTGKPSLDVLRKGFADMMVTDLAMVRQIQVVEREKLQKLLEELRVQQSGYFDPKTVQRIGQGIGAQFAVTGSLQAIDPTLRIDIRLVEIATSKVLLAEKVTGKKNQLFDLQQQLVGRFVKALLPKLEQLPRPRSRAPDMDTLLSYSLGIDLADQGKLQEASVQLASVVSRAPTFLLARERHEELLARLKQAEARRTETLTDVTELLGQKAERFLLENNMAEADEKQGAMLLAWRLIRMQYLARQLRQHLAPEHPRLILPGHESQALAVMKRWHEQARAYVQESAAYFQRFAQELNGSRYLSGTTLKLSPEDEERVRQAKYGPLSFDEEVRLHVARALLLGQFDDGMDGFQAGPSLSDLEPTVEEAGFRLLEEAVEDAASLQPQLRELRVRRALELHGDALMRKGRMEEAVARWQRFLDMFPTSSQFNFISNKIKTALGMGNNSHANAGATFPQSLEACDKSGILEGYSQELYRRQMTRGYKAARELFVELDTRCGESKELRPYLRSLLTSSALSAAKAGDCATFHELMTTRFLALNGSPSDIAGYLKNYVPHCQRAEAAAP</sequence>
<dbReference type="Gene3D" id="3.40.50.10610">
    <property type="entry name" value="ABC-type transport auxiliary lipoprotein component"/>
    <property type="match status" value="1"/>
</dbReference>
<dbReference type="InterPro" id="IPR005534">
    <property type="entry name" value="Curli_assmbl/transp-comp_CsgG"/>
</dbReference>
<accession>A0ABY9X0K3</accession>
<evidence type="ECO:0000256" key="1">
    <source>
        <dbReference type="SAM" id="Coils"/>
    </source>
</evidence>
<name>A0ABY9X0K3_9BACT</name>
<dbReference type="Pfam" id="PF03783">
    <property type="entry name" value="CsgG"/>
    <property type="match status" value="1"/>
</dbReference>
<proteinExistence type="predicted"/>
<gene>
    <name evidence="2" type="ORF">F0U60_35920</name>
</gene>
<organism evidence="2 3">
    <name type="scientific">Archangium minus</name>
    <dbReference type="NCBI Taxonomy" id="83450"/>
    <lineage>
        <taxon>Bacteria</taxon>
        <taxon>Pseudomonadati</taxon>
        <taxon>Myxococcota</taxon>
        <taxon>Myxococcia</taxon>
        <taxon>Myxococcales</taxon>
        <taxon>Cystobacterineae</taxon>
        <taxon>Archangiaceae</taxon>
        <taxon>Archangium</taxon>
    </lineage>
</organism>
<dbReference type="EMBL" id="CP043494">
    <property type="protein sequence ID" value="WNG48908.1"/>
    <property type="molecule type" value="Genomic_DNA"/>
</dbReference>
<keyword evidence="3" id="KW-1185">Reference proteome</keyword>
<keyword evidence="1" id="KW-0175">Coiled coil</keyword>
<feature type="coiled-coil region" evidence="1">
    <location>
        <begin position="241"/>
        <end position="268"/>
    </location>
</feature>
<evidence type="ECO:0000313" key="2">
    <source>
        <dbReference type="EMBL" id="WNG48908.1"/>
    </source>
</evidence>
<reference evidence="2 3" key="1">
    <citation type="submission" date="2019-08" db="EMBL/GenBank/DDBJ databases">
        <title>Archangium and Cystobacter genomes.</title>
        <authorList>
            <person name="Chen I.-C.K."/>
            <person name="Wielgoss S."/>
        </authorList>
    </citation>
    <scope>NUCLEOTIDE SEQUENCE [LARGE SCALE GENOMIC DNA]</scope>
    <source>
        <strain evidence="2 3">Cbm 6</strain>
    </source>
</reference>
<evidence type="ECO:0000313" key="3">
    <source>
        <dbReference type="Proteomes" id="UP001611383"/>
    </source>
</evidence>
<protein>
    <submittedName>
        <fullName evidence="2">Uncharacterized protein</fullName>
    </submittedName>
</protein>